<reference evidence="1 2" key="1">
    <citation type="journal article" date="2021" name="Int. J. Syst. Evol. Microbiol.">
        <title>Reticulibacter mediterranei gen. nov., sp. nov., within the new family Reticulibacteraceae fam. nov., and Ktedonospora formicarum gen. nov., sp. nov., Ktedonobacter robiniae sp. nov., Dictyobacter formicarum sp. nov. and Dictyobacter arantiisoli sp. nov., belonging to the class Ktedonobacteria.</title>
        <authorList>
            <person name="Yabe S."/>
            <person name="Zheng Y."/>
            <person name="Wang C.M."/>
            <person name="Sakai Y."/>
            <person name="Abe K."/>
            <person name="Yokota A."/>
            <person name="Donadio S."/>
            <person name="Cavaletti L."/>
            <person name="Monciardini P."/>
        </authorList>
    </citation>
    <scope>NUCLEOTIDE SEQUENCE [LARGE SCALE GENOMIC DNA]</scope>
    <source>
        <strain evidence="1 2">SOSP1-30</strain>
    </source>
</reference>
<gene>
    <name evidence="1" type="ORF">KSB_76600</name>
</gene>
<sequence>MVSLTTLLTHTAWTANEALNYARPRDEVRTVELVLVDTQVRLRLVEHEATGQCGFSQQRFDPRYKTWRGRVRWTASFAHLSMVLTQEERQLLEATGWKPAFFTYPFTLTLTPSN</sequence>
<comment type="caution">
    <text evidence="1">The sequence shown here is derived from an EMBL/GenBank/DDBJ whole genome shotgun (WGS) entry which is preliminary data.</text>
</comment>
<organism evidence="1 2">
    <name type="scientific">Ktedonobacter robiniae</name>
    <dbReference type="NCBI Taxonomy" id="2778365"/>
    <lineage>
        <taxon>Bacteria</taxon>
        <taxon>Bacillati</taxon>
        <taxon>Chloroflexota</taxon>
        <taxon>Ktedonobacteria</taxon>
        <taxon>Ktedonobacterales</taxon>
        <taxon>Ktedonobacteraceae</taxon>
        <taxon>Ktedonobacter</taxon>
    </lineage>
</organism>
<dbReference type="Proteomes" id="UP000654345">
    <property type="component" value="Unassembled WGS sequence"/>
</dbReference>
<proteinExistence type="predicted"/>
<protein>
    <submittedName>
        <fullName evidence="1">Uncharacterized protein</fullName>
    </submittedName>
</protein>
<dbReference type="EMBL" id="BNJG01000003">
    <property type="protein sequence ID" value="GHO59185.1"/>
    <property type="molecule type" value="Genomic_DNA"/>
</dbReference>
<keyword evidence="2" id="KW-1185">Reference proteome</keyword>
<evidence type="ECO:0000313" key="2">
    <source>
        <dbReference type="Proteomes" id="UP000654345"/>
    </source>
</evidence>
<accession>A0ABQ3V3Y6</accession>
<evidence type="ECO:0000313" key="1">
    <source>
        <dbReference type="EMBL" id="GHO59185.1"/>
    </source>
</evidence>
<dbReference type="RefSeq" id="WP_201375393.1">
    <property type="nucleotide sequence ID" value="NZ_BNJG01000003.1"/>
</dbReference>
<name>A0ABQ3V3Y6_9CHLR</name>